<dbReference type="Pfam" id="PF21349">
    <property type="entry name" value="RUBY_RBDX"/>
    <property type="match status" value="1"/>
</dbReference>
<feature type="non-terminal residue" evidence="2">
    <location>
        <position position="1"/>
    </location>
</feature>
<accession>K1UJD2</accession>
<dbReference type="Gene3D" id="2.30.110.10">
    <property type="entry name" value="Electron Transport, Fmn-binding Protein, Chain A"/>
    <property type="match status" value="1"/>
</dbReference>
<name>K1UJD2_9ZZZZ</name>
<evidence type="ECO:0000313" key="2">
    <source>
        <dbReference type="EMBL" id="EKC78310.1"/>
    </source>
</evidence>
<dbReference type="SUPFAM" id="SSF57802">
    <property type="entry name" value="Rubredoxin-like"/>
    <property type="match status" value="1"/>
</dbReference>
<dbReference type="SUPFAM" id="SSF50475">
    <property type="entry name" value="FMN-binding split barrel"/>
    <property type="match status" value="1"/>
</dbReference>
<organism evidence="2">
    <name type="scientific">human gut metagenome</name>
    <dbReference type="NCBI Taxonomy" id="408170"/>
    <lineage>
        <taxon>unclassified sequences</taxon>
        <taxon>metagenomes</taxon>
        <taxon>organismal metagenomes</taxon>
    </lineage>
</organism>
<sequence>LSQKAQFELFKHFGFQSGRDTNKFEAFEQCVRGTNGIYYITEGTNAYISVTVTKTEDLGSHTMFIGEITDMEVLSNVLSVTYDYYQNNIKPKPQEVGKTEDGQTIWRCRICGYEYVGEELPDDFICPLCKHPASDFEKVVK</sequence>
<dbReference type="CDD" id="cd00350">
    <property type="entry name" value="rubredoxin_like"/>
    <property type="match status" value="1"/>
</dbReference>
<dbReference type="AlphaFoldDB" id="K1UJD2"/>
<dbReference type="InterPro" id="IPR024934">
    <property type="entry name" value="Rubredoxin-like_dom"/>
</dbReference>
<evidence type="ECO:0000259" key="1">
    <source>
        <dbReference type="PROSITE" id="PS50903"/>
    </source>
</evidence>
<dbReference type="PROSITE" id="PS50903">
    <property type="entry name" value="RUBREDOXIN_LIKE"/>
    <property type="match status" value="1"/>
</dbReference>
<reference evidence="2" key="1">
    <citation type="journal article" date="2013" name="Environ. Microbiol.">
        <title>Microbiota from the distal guts of lean and obese adolescents exhibit partial functional redundancy besides clear differences in community structure.</title>
        <authorList>
            <person name="Ferrer M."/>
            <person name="Ruiz A."/>
            <person name="Lanza F."/>
            <person name="Haange S.B."/>
            <person name="Oberbach A."/>
            <person name="Till H."/>
            <person name="Bargiela R."/>
            <person name="Campoy C."/>
            <person name="Segura M.T."/>
            <person name="Richter M."/>
            <person name="von Bergen M."/>
            <person name="Seifert J."/>
            <person name="Suarez A."/>
        </authorList>
    </citation>
    <scope>NUCLEOTIDE SEQUENCE</scope>
</reference>
<protein>
    <submittedName>
        <fullName evidence="2">Protein containing Flavin reductase-like, FMN-binding protein</fullName>
    </submittedName>
</protein>
<proteinExistence type="predicted"/>
<comment type="caution">
    <text evidence="2">The sequence shown here is derived from an EMBL/GenBank/DDBJ whole genome shotgun (WGS) entry which is preliminary data.</text>
</comment>
<dbReference type="Gene3D" id="2.20.28.10">
    <property type="match status" value="1"/>
</dbReference>
<dbReference type="GO" id="GO:0005506">
    <property type="term" value="F:iron ion binding"/>
    <property type="evidence" value="ECO:0007669"/>
    <property type="project" value="InterPro"/>
</dbReference>
<dbReference type="InterPro" id="IPR048574">
    <property type="entry name" value="RUBY_RBDX"/>
</dbReference>
<dbReference type="GO" id="GO:0010181">
    <property type="term" value="F:FMN binding"/>
    <property type="evidence" value="ECO:0007669"/>
    <property type="project" value="InterPro"/>
</dbReference>
<dbReference type="EMBL" id="AJWY01002392">
    <property type="protein sequence ID" value="EKC78310.1"/>
    <property type="molecule type" value="Genomic_DNA"/>
</dbReference>
<dbReference type="Pfam" id="PF01613">
    <property type="entry name" value="Flavin_Reduct"/>
    <property type="match status" value="1"/>
</dbReference>
<dbReference type="InterPro" id="IPR012349">
    <property type="entry name" value="Split_barrel_FMN-bd"/>
</dbReference>
<feature type="domain" description="Rubredoxin-like" evidence="1">
    <location>
        <begin position="103"/>
        <end position="139"/>
    </location>
</feature>
<gene>
    <name evidence="2" type="ORF">LEA_03624</name>
</gene>
<dbReference type="InterPro" id="IPR002563">
    <property type="entry name" value="Flavin_Rdtase-like_dom"/>
</dbReference>